<dbReference type="Gene3D" id="3.10.450.50">
    <property type="match status" value="1"/>
</dbReference>
<dbReference type="InterPro" id="IPR032710">
    <property type="entry name" value="NTF2-like_dom_sf"/>
</dbReference>
<evidence type="ECO:0000259" key="1">
    <source>
        <dbReference type="Pfam" id="PF12680"/>
    </source>
</evidence>
<protein>
    <recommendedName>
        <fullName evidence="1">SnoaL-like domain-containing protein</fullName>
    </recommendedName>
</protein>
<dbReference type="Proteomes" id="UP000000328">
    <property type="component" value="Chromosome"/>
</dbReference>
<proteinExistence type="predicted"/>
<dbReference type="InterPro" id="IPR037401">
    <property type="entry name" value="SnoaL-like"/>
</dbReference>
<dbReference type="SUPFAM" id="SSF54427">
    <property type="entry name" value="NTF2-like"/>
    <property type="match status" value="1"/>
</dbReference>
<feature type="domain" description="SnoaL-like" evidence="1">
    <location>
        <begin position="17"/>
        <end position="115"/>
    </location>
</feature>
<dbReference type="AlphaFoldDB" id="A0A0H3D691"/>
<evidence type="ECO:0000313" key="3">
    <source>
        <dbReference type="Proteomes" id="UP000000328"/>
    </source>
</evidence>
<name>A0A0H3D691_AMYMU</name>
<organism evidence="2 3">
    <name type="scientific">Amycolatopsis mediterranei (strain U-32)</name>
    <dbReference type="NCBI Taxonomy" id="749927"/>
    <lineage>
        <taxon>Bacteria</taxon>
        <taxon>Bacillati</taxon>
        <taxon>Actinomycetota</taxon>
        <taxon>Actinomycetes</taxon>
        <taxon>Pseudonocardiales</taxon>
        <taxon>Pseudonocardiaceae</taxon>
        <taxon>Amycolatopsis</taxon>
    </lineage>
</organism>
<accession>A0A0H3D691</accession>
<evidence type="ECO:0000313" key="2">
    <source>
        <dbReference type="EMBL" id="ADJ46520.1"/>
    </source>
</evidence>
<dbReference type="RefSeq" id="WP_013226586.1">
    <property type="nucleotide sequence ID" value="NC_014318.1"/>
</dbReference>
<dbReference type="OrthoDB" id="4772778at2"/>
<dbReference type="EMBL" id="CP002000">
    <property type="protein sequence ID" value="ADJ46520.1"/>
    <property type="molecule type" value="Genomic_DNA"/>
</dbReference>
<dbReference type="eggNOG" id="COG3631">
    <property type="taxonomic scope" value="Bacteria"/>
</dbReference>
<dbReference type="PATRIC" id="fig|749927.5.peg.4916"/>
<reference evidence="2 3" key="1">
    <citation type="journal article" date="2010" name="Cell Res.">
        <title>Complete genome sequence of the rifamycin SV-producing Amycolatopsis mediterranei U32 revealed its genetic characteristics in phylogeny and metabolism.</title>
        <authorList>
            <person name="Zhao W."/>
            <person name="Zhong Y."/>
            <person name="Yuan H."/>
            <person name="Wang J."/>
            <person name="Zheng H."/>
            <person name="Wang Y."/>
            <person name="Cen X."/>
            <person name="Xu F."/>
            <person name="Bai J."/>
            <person name="Han X."/>
            <person name="Lu G."/>
            <person name="Zhu Y."/>
            <person name="Shao Z."/>
            <person name="Yan H."/>
            <person name="Li C."/>
            <person name="Peng N."/>
            <person name="Zhang Z."/>
            <person name="Zhang Y."/>
            <person name="Lin W."/>
            <person name="Fan Y."/>
            <person name="Qin Z."/>
            <person name="Hu Y."/>
            <person name="Zhu B."/>
            <person name="Wang S."/>
            <person name="Ding X."/>
            <person name="Zhao G.P."/>
        </authorList>
    </citation>
    <scope>NUCLEOTIDE SEQUENCE [LARGE SCALE GENOMIC DNA]</scope>
    <source>
        <strain evidence="3">U-32</strain>
    </source>
</reference>
<sequence>MSPSEAPTRQAAAIAMARHFYDCVDSTDVAGAAGLFAADARYHRPGYEPFAGPEGITRFYTHDRVIRSGRHVLTTVVAVGDDVAVRGEFHGVGHDGSPVDLRFADFFEVGPDNLFTRRETFFFAPLT</sequence>
<dbReference type="GeneID" id="92872469"/>
<dbReference type="HOGENOM" id="CLU_147287_1_0_11"/>
<gene>
    <name evidence="2" type="ordered locus">AMED_4754</name>
</gene>
<dbReference type="Pfam" id="PF12680">
    <property type="entry name" value="SnoaL_2"/>
    <property type="match status" value="1"/>
</dbReference>
<dbReference type="KEGG" id="amd:AMED_4754"/>